<dbReference type="Gene3D" id="1.25.40.10">
    <property type="entry name" value="Tetratricopeptide repeat domain"/>
    <property type="match status" value="2"/>
</dbReference>
<protein>
    <submittedName>
        <fullName evidence="5">Putative ATPase</fullName>
    </submittedName>
</protein>
<dbReference type="RefSeq" id="WP_133872046.1">
    <property type="nucleotide sequence ID" value="NZ_BOMD01000055.1"/>
</dbReference>
<sequence length="1341" mass="146166">MAAQGVTQESPRTPSSQIVNELAATWRSYLPEHTVRLLLTAESVSNPPVTQRAEAVVLYADVVGFTALAESFAGSGSYGTEQLTRIINSWFAVTADAIAESGGSVVDFAGDALVGMFDYTPETAAAVARRAIRCAERIREATAEVRPVPTPDGARTLTIRVGMASGPVLLMLLGDPDTRLQHLIAGPALAGAIDALHRAERGGIVVDEALRAIGGTMAMPPPPYAPPAPPTAELERLIEPFLHPAIRTRLRFGRHELVNEHRKVTTAFVQLPDLSIDDPATVDAMQRYLAAAVKVIDRFGGHLRHLMADDKGTVVVAVFGTPVSHEDDEERALRCCLELLALLGGNGRGGVTTGPVFCGEVGSDVRREYAVVGDSVILAARLMQAAPPGRLLVDRSTFDRVRDLVVTDGPIDVLAKGKKAPVPAWFVGELRETEPTSPLPVPASGPLVGRAIEMARLRALVDEVGAGRGQVVWLHGEAGIGKTRLAGEMCQVAETVGFTAYSGSCRSHQTSSSYLVWHSIWRELLEIDPGLSLDEQRTALTQRVARYDGTGQRAPLVAAVIDLPMPDNDLTLQLDQTGRDVLLRSTLLACMRERAMRGPLVLLLEDCHWIDPASLNLLGLLAGRLDEIPVLLVATSRETVPGSLPEAEHMTTVRLDQMTDADVQRLATRRLRDRYGPDVGIAEELIRQIAEQAGGNAFYIEELVAYLHGNAIDPSDPAGLGALHLPGSLQRLVMARIDQLNDDEKSAIKVASVLGRRFQSPWIASVYPAAGSPSEVAGHLLRLHALELTPQIAALPEPEYEFKHPITQETAYQSIAYDTRAFLHERAGLFIEEKFADRLMQYVDLLAHHYGRTDRTDKQRIWFRAAGDRAKAIFANEAATLYYGRLLPLLPEAEQAALHVEIGTVHHLTGRWTEAERHYRLALRAAEATGRRDIVAAGQRQLGDLLTYTGSHAEAVALLGRALAAFESLGDATGLSRTLDRLTFVLHRQGEYGQAIAMAQRHLAMATKAGDPPAMCAALNHLGACHLQTGRVDEALEYLTRAFHTAEQAGDRHWMLHGANNLGVAFRRNADHMQAIASYQRALDVARDIGARPTGGLTVGNMSEIYRDEGDFFRARACAMYALRVAVELRDWIPVVDQVSGLAAIAAAEGRPEEARRLLERVIPLARELDAPHYLCDSLHRLARLHLNAGRSAVAERLNSEALRLAEEHGERFTQVNAFILAVRLQVDRGDLTLSAAAAALRQAAERWTAPPEVAALLDAAWRADPGDDEARQTAAEIYRTLYERAPTLEHRRAYQRLTGVRLPPGRPLPALPRWIRADSGPDLETLLTRIDRIPRQAVAS</sequence>
<dbReference type="OrthoDB" id="3666751at2"/>
<dbReference type="PROSITE" id="PS50005">
    <property type="entry name" value="TPR"/>
    <property type="match status" value="1"/>
</dbReference>
<organism evidence="5 6">
    <name type="scientific">Paractinoplanes brasiliensis</name>
    <dbReference type="NCBI Taxonomy" id="52695"/>
    <lineage>
        <taxon>Bacteria</taxon>
        <taxon>Bacillati</taxon>
        <taxon>Actinomycetota</taxon>
        <taxon>Actinomycetes</taxon>
        <taxon>Micromonosporales</taxon>
        <taxon>Micromonosporaceae</taxon>
        <taxon>Paractinoplanes</taxon>
    </lineage>
</organism>
<dbReference type="SMART" id="SM00044">
    <property type="entry name" value="CYCc"/>
    <property type="match status" value="1"/>
</dbReference>
<evidence type="ECO:0000259" key="4">
    <source>
        <dbReference type="PROSITE" id="PS50125"/>
    </source>
</evidence>
<dbReference type="PROSITE" id="PS50125">
    <property type="entry name" value="GUANYLATE_CYCLASE_2"/>
    <property type="match status" value="2"/>
</dbReference>
<evidence type="ECO:0000256" key="3">
    <source>
        <dbReference type="PROSITE-ProRule" id="PRU00339"/>
    </source>
</evidence>
<proteinExistence type="predicted"/>
<dbReference type="CDD" id="cd07302">
    <property type="entry name" value="CHD"/>
    <property type="match status" value="2"/>
</dbReference>
<gene>
    <name evidence="5" type="ORF">C8E87_1046</name>
</gene>
<comment type="caution">
    <text evidence="5">The sequence shown here is derived from an EMBL/GenBank/DDBJ whole genome shotgun (WGS) entry which is preliminary data.</text>
</comment>
<dbReference type="InterPro" id="IPR029787">
    <property type="entry name" value="Nucleotide_cyclase"/>
</dbReference>
<keyword evidence="3" id="KW-0802">TPR repeat</keyword>
<name>A0A4R6JMQ5_9ACTN</name>
<dbReference type="GO" id="GO:0009190">
    <property type="term" value="P:cyclic nucleotide biosynthetic process"/>
    <property type="evidence" value="ECO:0007669"/>
    <property type="project" value="InterPro"/>
</dbReference>
<dbReference type="InterPro" id="IPR027417">
    <property type="entry name" value="P-loop_NTPase"/>
</dbReference>
<feature type="domain" description="Guanylate cyclase" evidence="4">
    <location>
        <begin position="56"/>
        <end position="174"/>
    </location>
</feature>
<dbReference type="Proteomes" id="UP000294901">
    <property type="component" value="Unassembled WGS sequence"/>
</dbReference>
<accession>A0A4R6JMQ5</accession>
<dbReference type="InterPro" id="IPR019734">
    <property type="entry name" value="TPR_rpt"/>
</dbReference>
<dbReference type="GO" id="GO:0005524">
    <property type="term" value="F:ATP binding"/>
    <property type="evidence" value="ECO:0007669"/>
    <property type="project" value="UniProtKB-KW"/>
</dbReference>
<feature type="repeat" description="TPR" evidence="3">
    <location>
        <begin position="1016"/>
        <end position="1049"/>
    </location>
</feature>
<dbReference type="PANTHER" id="PTHR16305:SF28">
    <property type="entry name" value="GUANYLATE CYCLASE DOMAIN-CONTAINING PROTEIN"/>
    <property type="match status" value="1"/>
</dbReference>
<reference evidence="5 6" key="1">
    <citation type="submission" date="2019-03" db="EMBL/GenBank/DDBJ databases">
        <title>Sequencing the genomes of 1000 actinobacteria strains.</title>
        <authorList>
            <person name="Klenk H.-P."/>
        </authorList>
    </citation>
    <scope>NUCLEOTIDE SEQUENCE [LARGE SCALE GENOMIC DNA]</scope>
    <source>
        <strain evidence="5 6">DSM 43805</strain>
    </source>
</reference>
<keyword evidence="6" id="KW-1185">Reference proteome</keyword>
<dbReference type="PANTHER" id="PTHR16305">
    <property type="entry name" value="TESTICULAR SOLUBLE ADENYLYL CYCLASE"/>
    <property type="match status" value="1"/>
</dbReference>
<dbReference type="InterPro" id="IPR001054">
    <property type="entry name" value="A/G_cyclase"/>
</dbReference>
<dbReference type="GO" id="GO:0004016">
    <property type="term" value="F:adenylate cyclase activity"/>
    <property type="evidence" value="ECO:0007669"/>
    <property type="project" value="UniProtKB-ARBA"/>
</dbReference>
<evidence type="ECO:0000256" key="2">
    <source>
        <dbReference type="ARBA" id="ARBA00022840"/>
    </source>
</evidence>
<dbReference type="SMART" id="SM00028">
    <property type="entry name" value="TPR"/>
    <property type="match status" value="7"/>
</dbReference>
<feature type="domain" description="Guanylate cyclase" evidence="4">
    <location>
        <begin position="348"/>
        <end position="383"/>
    </location>
</feature>
<dbReference type="SUPFAM" id="SSF55073">
    <property type="entry name" value="Nucleotide cyclase"/>
    <property type="match status" value="2"/>
</dbReference>
<dbReference type="Pfam" id="PF13191">
    <property type="entry name" value="AAA_16"/>
    <property type="match status" value="1"/>
</dbReference>
<dbReference type="InterPro" id="IPR041664">
    <property type="entry name" value="AAA_16"/>
</dbReference>
<dbReference type="GO" id="GO:0005737">
    <property type="term" value="C:cytoplasm"/>
    <property type="evidence" value="ECO:0007669"/>
    <property type="project" value="TreeGrafter"/>
</dbReference>
<dbReference type="Gene3D" id="3.30.70.1230">
    <property type="entry name" value="Nucleotide cyclase"/>
    <property type="match status" value="2"/>
</dbReference>
<dbReference type="Pfam" id="PF00211">
    <property type="entry name" value="Guanylate_cyc"/>
    <property type="match status" value="1"/>
</dbReference>
<dbReference type="EMBL" id="SNWR01000001">
    <property type="protein sequence ID" value="TDO37419.1"/>
    <property type="molecule type" value="Genomic_DNA"/>
</dbReference>
<evidence type="ECO:0000313" key="5">
    <source>
        <dbReference type="EMBL" id="TDO37419.1"/>
    </source>
</evidence>
<dbReference type="SUPFAM" id="SSF48452">
    <property type="entry name" value="TPR-like"/>
    <property type="match status" value="2"/>
</dbReference>
<keyword evidence="1" id="KW-0547">Nucleotide-binding</keyword>
<dbReference type="GO" id="GO:0035556">
    <property type="term" value="P:intracellular signal transduction"/>
    <property type="evidence" value="ECO:0007669"/>
    <property type="project" value="InterPro"/>
</dbReference>
<evidence type="ECO:0000256" key="1">
    <source>
        <dbReference type="ARBA" id="ARBA00022741"/>
    </source>
</evidence>
<dbReference type="Pfam" id="PF13424">
    <property type="entry name" value="TPR_12"/>
    <property type="match status" value="3"/>
</dbReference>
<evidence type="ECO:0000313" key="6">
    <source>
        <dbReference type="Proteomes" id="UP000294901"/>
    </source>
</evidence>
<dbReference type="SUPFAM" id="SSF52540">
    <property type="entry name" value="P-loop containing nucleoside triphosphate hydrolases"/>
    <property type="match status" value="1"/>
</dbReference>
<keyword evidence="2" id="KW-0067">ATP-binding</keyword>
<dbReference type="InterPro" id="IPR011990">
    <property type="entry name" value="TPR-like_helical_dom_sf"/>
</dbReference>